<evidence type="ECO:0000313" key="13">
    <source>
        <dbReference type="Ensembl" id="ENSPMRP00000030588.1"/>
    </source>
</evidence>
<comment type="subcellular location">
    <subcellularLocation>
        <location evidence="1">Membrane</location>
        <topology evidence="1">Single-pass type I membrane protein</topology>
    </subcellularLocation>
</comment>
<dbReference type="GeneTree" id="ENSGT00940000160507"/>
<name>A0A670JZ81_PODMU</name>
<protein>
    <recommendedName>
        <fullName evidence="2">V-set and immunoglobulin domain-containing protein 1</fullName>
    </recommendedName>
</protein>
<evidence type="ECO:0000256" key="10">
    <source>
        <dbReference type="SAM" id="MobiDB-lite"/>
    </source>
</evidence>
<evidence type="ECO:0000256" key="5">
    <source>
        <dbReference type="ARBA" id="ARBA00022737"/>
    </source>
</evidence>
<dbReference type="Gene3D" id="2.60.40.10">
    <property type="entry name" value="Immunoglobulins"/>
    <property type="match status" value="2"/>
</dbReference>
<keyword evidence="14" id="KW-1185">Reference proteome</keyword>
<dbReference type="Pfam" id="PF07686">
    <property type="entry name" value="V-set"/>
    <property type="match status" value="1"/>
</dbReference>
<accession>A0A670JZ81</accession>
<dbReference type="PANTHER" id="PTHR44974">
    <property type="entry name" value="V-SET AND IMMUNOGLOBULIN DOMAIN-CONTAINING PROTEIN 1"/>
    <property type="match status" value="1"/>
</dbReference>
<dbReference type="SMART" id="SM00408">
    <property type="entry name" value="IGc2"/>
    <property type="match status" value="2"/>
</dbReference>
<dbReference type="InterPro" id="IPR013106">
    <property type="entry name" value="Ig_V-set"/>
</dbReference>
<sequence>MVWGYISQQLHRSGVQGSRMGWLLSSGVNKQVLSWDLLFHATASHRFLSGPVKTPATMLKILVILAAITGPVSCVIVTMPQTAVNTTVGANVTLLCTYRTEMSVSGLFIQWSFYNHNSKNRPIIYYRQGSFSNSYGQFHGRIRAATGLGNASITILNMQASDSGIYTCEVFNPENPNTQGEKTMSVSVLVPPSKPHCSFVQDKEAEIGHAITLFCFSETGMPDPIYLWHRVSGDSAVQVTGNYIPQSGRLVIGNLTKFEEGYYRCTAINSLGNSTCHIDLTTKHSEGGIIVGALIAAILAAALIGVIVWVVATKEKEKKKKEKAAISEMQTVAHKEPLNVAYAAVPSQESAPVAAVPPSKESNETSEYSTPEEPEVAAMPENATQEMERQPVA</sequence>
<evidence type="ECO:0000256" key="8">
    <source>
        <dbReference type="ARBA" id="ARBA00023157"/>
    </source>
</evidence>
<proteinExistence type="predicted"/>
<keyword evidence="8" id="KW-1015">Disulfide bond</keyword>
<reference evidence="13" key="2">
    <citation type="submission" date="2025-09" db="UniProtKB">
        <authorList>
            <consortium name="Ensembl"/>
        </authorList>
    </citation>
    <scope>IDENTIFICATION</scope>
</reference>
<dbReference type="GO" id="GO:0030277">
    <property type="term" value="P:maintenance of gastrointestinal epithelium"/>
    <property type="evidence" value="ECO:0007669"/>
    <property type="project" value="InterPro"/>
</dbReference>
<organism evidence="13 14">
    <name type="scientific">Podarcis muralis</name>
    <name type="common">Wall lizard</name>
    <name type="synonym">Lacerta muralis</name>
    <dbReference type="NCBI Taxonomy" id="64176"/>
    <lineage>
        <taxon>Eukaryota</taxon>
        <taxon>Metazoa</taxon>
        <taxon>Chordata</taxon>
        <taxon>Craniata</taxon>
        <taxon>Vertebrata</taxon>
        <taxon>Euteleostomi</taxon>
        <taxon>Lepidosauria</taxon>
        <taxon>Squamata</taxon>
        <taxon>Bifurcata</taxon>
        <taxon>Unidentata</taxon>
        <taxon>Episquamata</taxon>
        <taxon>Laterata</taxon>
        <taxon>Lacertibaenia</taxon>
        <taxon>Lacertidae</taxon>
        <taxon>Podarcis</taxon>
    </lineage>
</organism>
<evidence type="ECO:0000259" key="12">
    <source>
        <dbReference type="PROSITE" id="PS50835"/>
    </source>
</evidence>
<keyword evidence="6 11" id="KW-1133">Transmembrane helix</keyword>
<dbReference type="PANTHER" id="PTHR44974:SF1">
    <property type="entry name" value="V-SET AND IMMUNOGLOBULIN DOMAIN-CONTAINING PROTEIN 1"/>
    <property type="match status" value="1"/>
</dbReference>
<evidence type="ECO:0000256" key="2">
    <source>
        <dbReference type="ARBA" id="ARBA00017514"/>
    </source>
</evidence>
<dbReference type="InterPro" id="IPR029861">
    <property type="entry name" value="VSIG1"/>
</dbReference>
<keyword evidence="3 11" id="KW-0812">Transmembrane</keyword>
<evidence type="ECO:0000256" key="9">
    <source>
        <dbReference type="ARBA" id="ARBA00023319"/>
    </source>
</evidence>
<feature type="transmembrane region" description="Helical" evidence="11">
    <location>
        <begin position="289"/>
        <end position="312"/>
    </location>
</feature>
<keyword evidence="5" id="KW-0677">Repeat</keyword>
<dbReference type="InterPro" id="IPR013098">
    <property type="entry name" value="Ig_I-set"/>
</dbReference>
<evidence type="ECO:0000256" key="11">
    <source>
        <dbReference type="SAM" id="Phobius"/>
    </source>
</evidence>
<dbReference type="GO" id="GO:0003382">
    <property type="term" value="P:epithelial cell morphogenesis"/>
    <property type="evidence" value="ECO:0007669"/>
    <property type="project" value="InterPro"/>
</dbReference>
<evidence type="ECO:0000256" key="1">
    <source>
        <dbReference type="ARBA" id="ARBA00004479"/>
    </source>
</evidence>
<evidence type="ECO:0000313" key="14">
    <source>
        <dbReference type="Proteomes" id="UP000472272"/>
    </source>
</evidence>
<keyword evidence="9" id="KW-0393">Immunoglobulin domain</keyword>
<dbReference type="PROSITE" id="PS50835">
    <property type="entry name" value="IG_LIKE"/>
    <property type="match status" value="2"/>
</dbReference>
<dbReference type="OMA" id="LGNSTCE"/>
<dbReference type="InterPro" id="IPR013783">
    <property type="entry name" value="Ig-like_fold"/>
</dbReference>
<keyword evidence="4" id="KW-0732">Signal</keyword>
<dbReference type="SUPFAM" id="SSF48726">
    <property type="entry name" value="Immunoglobulin"/>
    <property type="match status" value="2"/>
</dbReference>
<dbReference type="InterPro" id="IPR007110">
    <property type="entry name" value="Ig-like_dom"/>
</dbReference>
<dbReference type="InterPro" id="IPR003599">
    <property type="entry name" value="Ig_sub"/>
</dbReference>
<dbReference type="Proteomes" id="UP000472272">
    <property type="component" value="Unplaced"/>
</dbReference>
<dbReference type="AlphaFoldDB" id="A0A670JZ81"/>
<evidence type="ECO:0000256" key="7">
    <source>
        <dbReference type="ARBA" id="ARBA00023136"/>
    </source>
</evidence>
<dbReference type="GO" id="GO:0016323">
    <property type="term" value="C:basolateral plasma membrane"/>
    <property type="evidence" value="ECO:0007669"/>
    <property type="project" value="TreeGrafter"/>
</dbReference>
<evidence type="ECO:0000256" key="6">
    <source>
        <dbReference type="ARBA" id="ARBA00022989"/>
    </source>
</evidence>
<evidence type="ECO:0000256" key="3">
    <source>
        <dbReference type="ARBA" id="ARBA00022692"/>
    </source>
</evidence>
<dbReference type="Pfam" id="PF07679">
    <property type="entry name" value="I-set"/>
    <property type="match status" value="1"/>
</dbReference>
<dbReference type="Ensembl" id="ENSPMRT00000032443.1">
    <property type="protein sequence ID" value="ENSPMRP00000030588.1"/>
    <property type="gene ID" value="ENSPMRG00000019803.1"/>
</dbReference>
<gene>
    <name evidence="13" type="primary">VSIG1</name>
</gene>
<evidence type="ECO:0000256" key="4">
    <source>
        <dbReference type="ARBA" id="ARBA00022729"/>
    </source>
</evidence>
<feature type="domain" description="Ig-like" evidence="12">
    <location>
        <begin position="71"/>
        <end position="185"/>
    </location>
</feature>
<dbReference type="InterPro" id="IPR003598">
    <property type="entry name" value="Ig_sub2"/>
</dbReference>
<dbReference type="SMART" id="SM00409">
    <property type="entry name" value="IG"/>
    <property type="match status" value="2"/>
</dbReference>
<dbReference type="InterPro" id="IPR036179">
    <property type="entry name" value="Ig-like_dom_sf"/>
</dbReference>
<keyword evidence="7 11" id="KW-0472">Membrane</keyword>
<feature type="domain" description="Ig-like" evidence="12">
    <location>
        <begin position="195"/>
        <end position="281"/>
    </location>
</feature>
<feature type="region of interest" description="Disordered" evidence="10">
    <location>
        <begin position="350"/>
        <end position="393"/>
    </location>
</feature>
<reference evidence="13" key="1">
    <citation type="submission" date="2025-08" db="UniProtKB">
        <authorList>
            <consortium name="Ensembl"/>
        </authorList>
    </citation>
    <scope>IDENTIFICATION</scope>
</reference>